<name>A0A6S6S024_9BACT</name>
<gene>
    <name evidence="1" type="ORF">HELGO_WM28089</name>
</gene>
<dbReference type="InterPro" id="IPR042245">
    <property type="entry name" value="Tgt2/MlaC_sf"/>
</dbReference>
<organism evidence="1">
    <name type="scientific">uncultured Sulfurovum sp</name>
    <dbReference type="NCBI Taxonomy" id="269237"/>
    <lineage>
        <taxon>Bacteria</taxon>
        <taxon>Pseudomonadati</taxon>
        <taxon>Campylobacterota</taxon>
        <taxon>Epsilonproteobacteria</taxon>
        <taxon>Campylobacterales</taxon>
        <taxon>Sulfurovaceae</taxon>
        <taxon>Sulfurovum</taxon>
        <taxon>environmental samples</taxon>
    </lineage>
</organism>
<proteinExistence type="predicted"/>
<dbReference type="Gene3D" id="3.10.450.710">
    <property type="entry name" value="Tgt2/MlaC"/>
    <property type="match status" value="1"/>
</dbReference>
<accession>A0A6S6S024</accession>
<reference evidence="1" key="1">
    <citation type="submission" date="2020-01" db="EMBL/GenBank/DDBJ databases">
        <authorList>
            <person name="Meier V. D."/>
            <person name="Meier V D."/>
        </authorList>
    </citation>
    <scope>NUCLEOTIDE SEQUENCE</scope>
    <source>
        <strain evidence="1">HLG_WM_MAG_03</strain>
    </source>
</reference>
<dbReference type="Pfam" id="PF05494">
    <property type="entry name" value="MlaC"/>
    <property type="match status" value="1"/>
</dbReference>
<dbReference type="InterPro" id="IPR008869">
    <property type="entry name" value="MlaC/ttg2D"/>
</dbReference>
<dbReference type="PANTHER" id="PTHR36573">
    <property type="entry name" value="INTERMEMBRANE PHOSPHOLIPID TRANSPORT SYSTEM BINDING PROTEIN MLAC"/>
    <property type="match status" value="1"/>
</dbReference>
<dbReference type="EMBL" id="CACVAR010000010">
    <property type="protein sequence ID" value="CAA6798612.1"/>
    <property type="molecule type" value="Genomic_DNA"/>
</dbReference>
<sequence length="193" mass="22432">MHNKTNLIKKIILVGLLTISPLLALEEANIKSEMESKTQNITNVLQNSSLSSQQKKEQIAPVTDSIFDYKIMSKISLGQNWKQLTLEEQNNFSNKFEHKLKNSYFEKLELYTNEKVVVNELKKVKATRIHLHTDIVGSSESYEIIYKFYKVKNSNDWLIYDIDITGVSIIQTYRKQFTEFLATKSFNELLDSL</sequence>
<dbReference type="AlphaFoldDB" id="A0A6S6S024"/>
<dbReference type="PANTHER" id="PTHR36573:SF1">
    <property type="entry name" value="INTERMEMBRANE PHOSPHOLIPID TRANSPORT SYSTEM BINDING PROTEIN MLAC"/>
    <property type="match status" value="1"/>
</dbReference>
<evidence type="ECO:0000313" key="1">
    <source>
        <dbReference type="EMBL" id="CAA6798612.1"/>
    </source>
</evidence>
<protein>
    <submittedName>
        <fullName evidence="1">Periplasmic protein</fullName>
    </submittedName>
</protein>